<protein>
    <submittedName>
        <fullName evidence="1">Uncharacterized protein</fullName>
    </submittedName>
</protein>
<evidence type="ECO:0000313" key="1">
    <source>
        <dbReference type="EMBL" id="EOB00346.1"/>
    </source>
</evidence>
<keyword evidence="2" id="KW-1185">Reference proteome</keyword>
<dbReference type="AlphaFoldDB" id="R0JSF3"/>
<organism evidence="1 2">
    <name type="scientific">Anas platyrhynchos</name>
    <name type="common">Mallard</name>
    <name type="synonym">Anas boschas</name>
    <dbReference type="NCBI Taxonomy" id="8839"/>
    <lineage>
        <taxon>Eukaryota</taxon>
        <taxon>Metazoa</taxon>
        <taxon>Chordata</taxon>
        <taxon>Craniata</taxon>
        <taxon>Vertebrata</taxon>
        <taxon>Euteleostomi</taxon>
        <taxon>Archelosauria</taxon>
        <taxon>Archosauria</taxon>
        <taxon>Dinosauria</taxon>
        <taxon>Saurischia</taxon>
        <taxon>Theropoda</taxon>
        <taxon>Coelurosauria</taxon>
        <taxon>Aves</taxon>
        <taxon>Neognathae</taxon>
        <taxon>Galloanserae</taxon>
        <taxon>Anseriformes</taxon>
        <taxon>Anatidae</taxon>
        <taxon>Anatinae</taxon>
        <taxon>Anas</taxon>
    </lineage>
</organism>
<accession>R0JSF3</accession>
<dbReference type="EMBL" id="KB743204">
    <property type="protein sequence ID" value="EOB00346.1"/>
    <property type="molecule type" value="Genomic_DNA"/>
</dbReference>
<name>R0JSF3_ANAPL</name>
<proteinExistence type="predicted"/>
<sequence length="208" mass="23285">MGAISRNQSLYTNCNQLPDTIQVKPKTTEDTRDGWPFMADRSQTTIRLLVKAYRHAANPPHYCLTRVEKACSHNKQLTISPVESPGIIKGFTGEGKQLMHLFRCQQKGDLSEGTSTIGTSCAFRKVPQRCPWKKSQQSLLLSCTMQLIDALMFCPVSTDELSSRRMFVSTDELSRRMCLLDAQLLATIQEISALVDVAVDVDPTNEML</sequence>
<reference evidence="2" key="1">
    <citation type="journal article" date="2013" name="Nat. Genet.">
        <title>The duck genome and transcriptome provide insight into an avian influenza virus reservoir species.</title>
        <authorList>
            <person name="Huang Y."/>
            <person name="Li Y."/>
            <person name="Burt D.W."/>
            <person name="Chen H."/>
            <person name="Zhang Y."/>
            <person name="Qian W."/>
            <person name="Kim H."/>
            <person name="Gan S."/>
            <person name="Zhao Y."/>
            <person name="Li J."/>
            <person name="Yi K."/>
            <person name="Feng H."/>
            <person name="Zhu P."/>
            <person name="Li B."/>
            <person name="Liu Q."/>
            <person name="Fairley S."/>
            <person name="Magor K.E."/>
            <person name="Du Z."/>
            <person name="Hu X."/>
            <person name="Goodman L."/>
            <person name="Tafer H."/>
            <person name="Vignal A."/>
            <person name="Lee T."/>
            <person name="Kim K.W."/>
            <person name="Sheng Z."/>
            <person name="An Y."/>
            <person name="Searle S."/>
            <person name="Herrero J."/>
            <person name="Groenen M.A."/>
            <person name="Crooijmans R.P."/>
            <person name="Faraut T."/>
            <person name="Cai Q."/>
            <person name="Webster R.G."/>
            <person name="Aldridge J.R."/>
            <person name="Warren W.C."/>
            <person name="Bartschat S."/>
            <person name="Kehr S."/>
            <person name="Marz M."/>
            <person name="Stadler P.F."/>
            <person name="Smith J."/>
            <person name="Kraus R.H."/>
            <person name="Zhao Y."/>
            <person name="Ren L."/>
            <person name="Fei J."/>
            <person name="Morisson M."/>
            <person name="Kaiser P."/>
            <person name="Griffin D.K."/>
            <person name="Rao M."/>
            <person name="Pitel F."/>
            <person name="Wang J."/>
            <person name="Li N."/>
        </authorList>
    </citation>
    <scope>NUCLEOTIDE SEQUENCE [LARGE SCALE GENOMIC DNA]</scope>
</reference>
<evidence type="ECO:0000313" key="2">
    <source>
        <dbReference type="Proteomes" id="UP000296049"/>
    </source>
</evidence>
<gene>
    <name evidence="1" type="ORF">Anapl_08757</name>
</gene>
<dbReference type="Proteomes" id="UP000296049">
    <property type="component" value="Unassembled WGS sequence"/>
</dbReference>